<keyword evidence="1" id="KW-1133">Transmembrane helix</keyword>
<organism evidence="3 4">
    <name type="scientific">Roseibium algae</name>
    <dbReference type="NCBI Taxonomy" id="3123038"/>
    <lineage>
        <taxon>Bacteria</taxon>
        <taxon>Pseudomonadati</taxon>
        <taxon>Pseudomonadota</taxon>
        <taxon>Alphaproteobacteria</taxon>
        <taxon>Hyphomicrobiales</taxon>
        <taxon>Stappiaceae</taxon>
        <taxon>Roseibium</taxon>
    </lineage>
</organism>
<keyword evidence="2" id="KW-0732">Signal</keyword>
<comment type="caution">
    <text evidence="3">The sequence shown here is derived from an EMBL/GenBank/DDBJ whole genome shotgun (WGS) entry which is preliminary data.</text>
</comment>
<feature type="signal peptide" evidence="2">
    <location>
        <begin position="1"/>
        <end position="22"/>
    </location>
</feature>
<accession>A0ABU8THX3</accession>
<sequence length="257" mass="28717">MIVHIATLLVLAASLVCSQARAEELVTSLSSNMVSIQSNFTGTEIVVFGQIIRDAHTVARPGNYDLAIAIEGPKQDVTTRRKKRFLGVWINRYYEMFKGVPSFYALATTKRAGELGDRSILDENGIGLNHLNLPVSGHSRVPLSDRDDFRKAFLRLRQEEGLYSERPETIEFLTATMFRTSIPLPANIPVGNYKVKSYLFQDGILLSKQEAELAVAKIGFEQLTYNLAQNQPFIYGLMAVLIAIFTGWLAGVIFRKD</sequence>
<protein>
    <submittedName>
        <fullName evidence="3">TIGR02186 family protein</fullName>
    </submittedName>
</protein>
<dbReference type="InterPro" id="IPR019088">
    <property type="entry name" value="CHP02186-rel_TM"/>
</dbReference>
<feature type="transmembrane region" description="Helical" evidence="1">
    <location>
        <begin position="233"/>
        <end position="254"/>
    </location>
</feature>
<gene>
    <name evidence="3" type="ORF">V6575_04525</name>
</gene>
<dbReference type="Pfam" id="PF09608">
    <property type="entry name" value="Alph_Pro_TM"/>
    <property type="match status" value="1"/>
</dbReference>
<dbReference type="RefSeq" id="WP_340272910.1">
    <property type="nucleotide sequence ID" value="NZ_JBAKIA010000002.1"/>
</dbReference>
<proteinExistence type="predicted"/>
<evidence type="ECO:0000256" key="1">
    <source>
        <dbReference type="SAM" id="Phobius"/>
    </source>
</evidence>
<dbReference type="EMBL" id="JBAKIA010000002">
    <property type="protein sequence ID" value="MEJ8473341.1"/>
    <property type="molecule type" value="Genomic_DNA"/>
</dbReference>
<keyword evidence="4" id="KW-1185">Reference proteome</keyword>
<dbReference type="Proteomes" id="UP001385499">
    <property type="component" value="Unassembled WGS sequence"/>
</dbReference>
<feature type="chain" id="PRO_5045257089" evidence="2">
    <location>
        <begin position="23"/>
        <end position="257"/>
    </location>
</feature>
<keyword evidence="1" id="KW-0812">Transmembrane</keyword>
<reference evidence="3 4" key="1">
    <citation type="submission" date="2024-02" db="EMBL/GenBank/DDBJ databases">
        <title>Roseibium algae sp. nov., isolated from marine alga (Grateloupia sp.), showing potential in myo-inositol conversion.</title>
        <authorList>
            <person name="Wang Y."/>
        </authorList>
    </citation>
    <scope>NUCLEOTIDE SEQUENCE [LARGE SCALE GENOMIC DNA]</scope>
    <source>
        <strain evidence="3 4">H3510</strain>
    </source>
</reference>
<dbReference type="NCBIfam" id="TIGR02186">
    <property type="entry name" value="alph_Pro_TM"/>
    <property type="match status" value="1"/>
</dbReference>
<evidence type="ECO:0000256" key="2">
    <source>
        <dbReference type="SAM" id="SignalP"/>
    </source>
</evidence>
<evidence type="ECO:0000313" key="4">
    <source>
        <dbReference type="Proteomes" id="UP001385499"/>
    </source>
</evidence>
<evidence type="ECO:0000313" key="3">
    <source>
        <dbReference type="EMBL" id="MEJ8473341.1"/>
    </source>
</evidence>
<name>A0ABU8THX3_9HYPH</name>
<keyword evidence="1" id="KW-0472">Membrane</keyword>